<feature type="chain" id="PRO_5041381908" evidence="1">
    <location>
        <begin position="20"/>
        <end position="876"/>
    </location>
</feature>
<dbReference type="AlphaFoldDB" id="A0AA38M8S1"/>
<comment type="caution">
    <text evidence="2">The sequence shown here is derived from an EMBL/GenBank/DDBJ whole genome shotgun (WGS) entry which is preliminary data.</text>
</comment>
<gene>
    <name evidence="2" type="ORF">Zmor_019830</name>
</gene>
<evidence type="ECO:0000313" key="3">
    <source>
        <dbReference type="Proteomes" id="UP001168821"/>
    </source>
</evidence>
<evidence type="ECO:0000256" key="1">
    <source>
        <dbReference type="SAM" id="SignalP"/>
    </source>
</evidence>
<sequence length="876" mass="99803">MMSTFVFCLILFEVVLVKSTTDYYWRDYDGVIPEDAIIGGHDNHDKPIYIGQTYIQDMGFVVFEINPGQTLYARNMYNSEVVKGYIKILCGPRDHFYWLPTNCTQLMKHLYSEEKAWVVGGREGRGEKHFVGMIKCDYGFCIGKILRNGSFRHRSGFIGVDRTGHGLTADSFEVLVNEKKEPSGSEIALAKSTTDYHWRYYNGVIPEDAIVGGHDNHDKPIYIGQTYIEDMGDVAMEINPGQTLYAHMHYPHEVDYLIKILCGPWDRFYWLPTNRTQLMKPFYLEEKPLVIGGEEDMGKSFIGRIECEFGVCIGKILKDNCFRHKSGFYGVGRDGNELIAHSFEILVNEKKEPNGSEIILVKSTTDYYWRDYDEVIPEDAIVGGHDNHDKPIYIGQSYIKDEGFVVIEINPGRTLYAHMNNPLVVENYIKILCGPRDHFYWLPTNRTQLMRHLYLDEKPLVIGGHEDRGEKYFVGRINCDFGLCIGKILRTGSFRRKSGFYGVDRDGHELTADSFEVLVNEKKDPNGSEMYLNTKTMSTLVLSLILFASTQALINSKKDYYWRDYDGHIPEDALPGGRDRDYKNIYIGQAYIKDEGIAIVQIDPDRSEVYGEMQGTQVLDDNIKILCGPPENFYWMDTNFTQLHTELKTKQLVVGGHEDGWGDYFVGRIGCNDGYCIGKVLEHGGGGMSVFYAVDRDKNQLKSNSYEVLVNKQIPPKPKDGSGSEKATDFNQTTVNNMLHSLTVFLLTTTLSVHAHKGYYWRDYNGTLPQDALRGNARRETNEEVTNEYIGQVYLSREGLIPAEIYADHKDVYVYMNLVLHHITKNIKILCGSAQNFNWIETTTSTLHADLINKHPVIGGHEDGWGDESVLNTGLA</sequence>
<organism evidence="2 3">
    <name type="scientific">Zophobas morio</name>
    <dbReference type="NCBI Taxonomy" id="2755281"/>
    <lineage>
        <taxon>Eukaryota</taxon>
        <taxon>Metazoa</taxon>
        <taxon>Ecdysozoa</taxon>
        <taxon>Arthropoda</taxon>
        <taxon>Hexapoda</taxon>
        <taxon>Insecta</taxon>
        <taxon>Pterygota</taxon>
        <taxon>Neoptera</taxon>
        <taxon>Endopterygota</taxon>
        <taxon>Coleoptera</taxon>
        <taxon>Polyphaga</taxon>
        <taxon>Cucujiformia</taxon>
        <taxon>Tenebrionidae</taxon>
        <taxon>Zophobas</taxon>
    </lineage>
</organism>
<proteinExistence type="predicted"/>
<dbReference type="Proteomes" id="UP001168821">
    <property type="component" value="Unassembled WGS sequence"/>
</dbReference>
<name>A0AA38M8S1_9CUCU</name>
<feature type="signal peptide" evidence="1">
    <location>
        <begin position="1"/>
        <end position="19"/>
    </location>
</feature>
<evidence type="ECO:0000313" key="2">
    <source>
        <dbReference type="EMBL" id="KAJ3647990.1"/>
    </source>
</evidence>
<dbReference type="PANTHER" id="PTHR31649:SF10">
    <property type="entry name" value="IP19903P-RELATED"/>
    <property type="match status" value="1"/>
</dbReference>
<accession>A0AA38M8S1</accession>
<dbReference type="PANTHER" id="PTHR31649">
    <property type="entry name" value="AGAP009604-PA"/>
    <property type="match status" value="1"/>
</dbReference>
<reference evidence="2" key="1">
    <citation type="journal article" date="2023" name="G3 (Bethesda)">
        <title>Whole genome assemblies of Zophobas morio and Tenebrio molitor.</title>
        <authorList>
            <person name="Kaur S."/>
            <person name="Stinson S.A."/>
            <person name="diCenzo G.C."/>
        </authorList>
    </citation>
    <scope>NUCLEOTIDE SEQUENCE</scope>
    <source>
        <strain evidence="2">QUZm001</strain>
    </source>
</reference>
<dbReference type="EMBL" id="JALNTZ010000006">
    <property type="protein sequence ID" value="KAJ3647990.1"/>
    <property type="molecule type" value="Genomic_DNA"/>
</dbReference>
<protein>
    <submittedName>
        <fullName evidence="2">Uncharacterized protein</fullName>
    </submittedName>
</protein>
<keyword evidence="1" id="KW-0732">Signal</keyword>
<keyword evidence="3" id="KW-1185">Reference proteome</keyword>